<evidence type="ECO:0000256" key="1">
    <source>
        <dbReference type="SAM" id="MobiDB-lite"/>
    </source>
</evidence>
<feature type="compositionally biased region" description="Polar residues" evidence="1">
    <location>
        <begin position="1"/>
        <end position="16"/>
    </location>
</feature>
<name>A0A0F4Z5L3_RASE3</name>
<reference evidence="2 3" key="1">
    <citation type="submission" date="2015-04" db="EMBL/GenBank/DDBJ databases">
        <authorList>
            <person name="Heijne W.H."/>
            <person name="Fedorova N.D."/>
            <person name="Nierman W.C."/>
            <person name="Vollebregt A.W."/>
            <person name="Zhao Z."/>
            <person name="Wu L."/>
            <person name="Kumar M."/>
            <person name="Stam H."/>
            <person name="van den Berg M.A."/>
            <person name="Pel H.J."/>
        </authorList>
    </citation>
    <scope>NUCLEOTIDE SEQUENCE [LARGE SCALE GENOMIC DNA]</scope>
    <source>
        <strain evidence="2 3">CBS 393.64</strain>
    </source>
</reference>
<feature type="compositionally biased region" description="Polar residues" evidence="1">
    <location>
        <begin position="89"/>
        <end position="105"/>
    </location>
</feature>
<dbReference type="RefSeq" id="XP_013332441.1">
    <property type="nucleotide sequence ID" value="XM_013476987.1"/>
</dbReference>
<feature type="compositionally biased region" description="Low complexity" evidence="1">
    <location>
        <begin position="17"/>
        <end position="29"/>
    </location>
</feature>
<dbReference type="Proteomes" id="UP000053958">
    <property type="component" value="Unassembled WGS sequence"/>
</dbReference>
<feature type="compositionally biased region" description="Polar residues" evidence="1">
    <location>
        <begin position="33"/>
        <end position="51"/>
    </location>
</feature>
<dbReference type="GeneID" id="25312182"/>
<dbReference type="EMBL" id="LASV01000009">
    <property type="protein sequence ID" value="KKA25829.1"/>
    <property type="molecule type" value="Genomic_DNA"/>
</dbReference>
<evidence type="ECO:0000313" key="2">
    <source>
        <dbReference type="EMBL" id="KKA25829.1"/>
    </source>
</evidence>
<feature type="compositionally biased region" description="Polar residues" evidence="1">
    <location>
        <begin position="139"/>
        <end position="163"/>
    </location>
</feature>
<feature type="compositionally biased region" description="Low complexity" evidence="1">
    <location>
        <begin position="70"/>
        <end position="88"/>
    </location>
</feature>
<feature type="region of interest" description="Disordered" evidence="1">
    <location>
        <begin position="1"/>
        <end position="163"/>
    </location>
</feature>
<feature type="region of interest" description="Disordered" evidence="1">
    <location>
        <begin position="181"/>
        <end position="210"/>
    </location>
</feature>
<accession>A0A0F4Z5L3</accession>
<organism evidence="2 3">
    <name type="scientific">Rasamsonia emersonii (strain ATCC 16479 / CBS 393.64 / IMI 116815)</name>
    <dbReference type="NCBI Taxonomy" id="1408163"/>
    <lineage>
        <taxon>Eukaryota</taxon>
        <taxon>Fungi</taxon>
        <taxon>Dikarya</taxon>
        <taxon>Ascomycota</taxon>
        <taxon>Pezizomycotina</taxon>
        <taxon>Eurotiomycetes</taxon>
        <taxon>Eurotiomycetidae</taxon>
        <taxon>Eurotiales</taxon>
        <taxon>Trichocomaceae</taxon>
        <taxon>Rasamsonia</taxon>
    </lineage>
</organism>
<evidence type="ECO:0000313" key="3">
    <source>
        <dbReference type="Proteomes" id="UP000053958"/>
    </source>
</evidence>
<feature type="compositionally biased region" description="Pro residues" evidence="1">
    <location>
        <begin position="58"/>
        <end position="69"/>
    </location>
</feature>
<keyword evidence="3" id="KW-1185">Reference proteome</keyword>
<proteinExistence type="predicted"/>
<comment type="caution">
    <text evidence="2">The sequence shown here is derived from an EMBL/GenBank/DDBJ whole genome shotgun (WGS) entry which is preliminary data.</text>
</comment>
<dbReference type="STRING" id="1408163.A0A0F4Z5L3"/>
<protein>
    <submittedName>
        <fullName evidence="2">mRNA capping nucleoside-triphosphatase</fullName>
    </submittedName>
</protein>
<gene>
    <name evidence="2" type="ORF">T310_0118</name>
</gene>
<dbReference type="AlphaFoldDB" id="A0A0F4Z5L3"/>
<sequence length="210" mass="22630">MDLRTIMNNDASGVTNPSPSTSQQSPARRQSSDPFNTPRQNEASTPGSSYQAGYFSRPPQPPPLQPPHHSPGGSSSYSSAQSPYQYNSAFTLSTGAQSHHAQSPSHAYPPVSRDAHPVTPASPAVYSQPQGPSLALPYTPQSVNSAPHQQSYFSHQGSQSLQPNDLNRELLLDRHQSPISALLPRRAGHPPPDTNTVNRLLRGGPRRAMD</sequence>